<dbReference type="HOGENOM" id="CLU_2171637_0_0_1"/>
<reference evidence="2 3" key="1">
    <citation type="journal article" date="2011" name="PLoS Genet.">
        <title>Genome sequencing and comparative transcriptomics of the model entomopathogenic fungi Metarhizium anisopliae and M. acridum.</title>
        <authorList>
            <person name="Gao Q."/>
            <person name="Jin K."/>
            <person name="Ying S.H."/>
            <person name="Zhang Y."/>
            <person name="Xiao G."/>
            <person name="Shang Y."/>
            <person name="Duan Z."/>
            <person name="Hu X."/>
            <person name="Xie X.Q."/>
            <person name="Zhou G."/>
            <person name="Peng G."/>
            <person name="Luo Z."/>
            <person name="Huang W."/>
            <person name="Wang B."/>
            <person name="Fang W."/>
            <person name="Wang S."/>
            <person name="Zhong Y."/>
            <person name="Ma L.J."/>
            <person name="St Leger R.J."/>
            <person name="Zhao G.P."/>
            <person name="Pei Y."/>
            <person name="Feng M.G."/>
            <person name="Xia Y."/>
            <person name="Wang C."/>
        </authorList>
    </citation>
    <scope>NUCLEOTIDE SEQUENCE [LARGE SCALE GENOMIC DNA]</scope>
    <source>
        <strain evidence="2 3">CQMa 102</strain>
    </source>
</reference>
<keyword evidence="3" id="KW-1185">Reference proteome</keyword>
<name>E9E289_METAQ</name>
<dbReference type="AlphaFoldDB" id="E9E289"/>
<proteinExistence type="predicted"/>
<protein>
    <submittedName>
        <fullName evidence="2">ESCRT-III component</fullName>
    </submittedName>
</protein>
<evidence type="ECO:0000313" key="3">
    <source>
        <dbReference type="Proteomes" id="UP000002499"/>
    </source>
</evidence>
<gene>
    <name evidence="2" type="ORF">MAC_03987</name>
</gene>
<evidence type="ECO:0000313" key="2">
    <source>
        <dbReference type="EMBL" id="EFY90005.1"/>
    </source>
</evidence>
<dbReference type="Proteomes" id="UP000002499">
    <property type="component" value="Unassembled WGS sequence"/>
</dbReference>
<dbReference type="OMA" id="ETWAGST"/>
<dbReference type="InParanoid" id="E9E289"/>
<dbReference type="OrthoDB" id="5240048at2759"/>
<dbReference type="STRING" id="655827.E9E289"/>
<dbReference type="GeneID" id="19248298"/>
<dbReference type="KEGG" id="maw:19248298"/>
<accession>E9E289</accession>
<dbReference type="Pfam" id="PF03357">
    <property type="entry name" value="Snf7"/>
    <property type="match status" value="1"/>
</dbReference>
<feature type="region of interest" description="Disordered" evidence="1">
    <location>
        <begin position="70"/>
        <end position="110"/>
    </location>
</feature>
<evidence type="ECO:0000256" key="1">
    <source>
        <dbReference type="SAM" id="MobiDB-lite"/>
    </source>
</evidence>
<dbReference type="EMBL" id="GL698494">
    <property type="protein sequence ID" value="EFY90005.1"/>
    <property type="molecule type" value="Genomic_DNA"/>
</dbReference>
<dbReference type="InterPro" id="IPR005024">
    <property type="entry name" value="Snf7_fam"/>
</dbReference>
<dbReference type="GO" id="GO:0007034">
    <property type="term" value="P:vacuolar transport"/>
    <property type="evidence" value="ECO:0007669"/>
    <property type="project" value="InterPro"/>
</dbReference>
<organism evidence="3">
    <name type="scientific">Metarhizium acridum (strain CQMa 102)</name>
    <dbReference type="NCBI Taxonomy" id="655827"/>
    <lineage>
        <taxon>Eukaryota</taxon>
        <taxon>Fungi</taxon>
        <taxon>Dikarya</taxon>
        <taxon>Ascomycota</taxon>
        <taxon>Pezizomycotina</taxon>
        <taxon>Sordariomycetes</taxon>
        <taxon>Hypocreomycetidae</taxon>
        <taxon>Hypocreales</taxon>
        <taxon>Clavicipitaceae</taxon>
        <taxon>Metarhizium</taxon>
    </lineage>
</organism>
<sequence length="110" mass="12361">MKQIHGKLTPEKVDETMDNLREQNALGEEIVEAMNSVNNNQLDDADLEAEFEELQQEQLDEQMLKLSSASVPHAIRDMPGAVKREPPSKAAVEDEEEDDGPRQLQAEMAM</sequence>